<dbReference type="PANTHER" id="PTHR30411">
    <property type="entry name" value="CYTOPLASMIC PROTEIN"/>
    <property type="match status" value="1"/>
</dbReference>
<dbReference type="CDD" id="cd04333">
    <property type="entry name" value="ProX_deacylase"/>
    <property type="match status" value="1"/>
</dbReference>
<evidence type="ECO:0000313" key="2">
    <source>
        <dbReference type="EMBL" id="MBB6098443.1"/>
    </source>
</evidence>
<dbReference type="InterPro" id="IPR036754">
    <property type="entry name" value="YbaK/aa-tRNA-synt-asso_dom_sf"/>
</dbReference>
<dbReference type="Pfam" id="PF04073">
    <property type="entry name" value="tRNA_edit"/>
    <property type="match status" value="1"/>
</dbReference>
<feature type="domain" description="YbaK/aminoacyl-tRNA synthetase-associated" evidence="1">
    <location>
        <begin position="31"/>
        <end position="148"/>
    </location>
</feature>
<protein>
    <submittedName>
        <fullName evidence="2">Prolyl-tRNA editing enzyme YbaK/EbsC (Cys-tRNA(Pro) deacylase)</fullName>
    </submittedName>
</protein>
<comment type="caution">
    <text evidence="2">The sequence shown here is derived from an EMBL/GenBank/DDBJ whole genome shotgun (WGS) entry which is preliminary data.</text>
</comment>
<keyword evidence="3" id="KW-1185">Reference proteome</keyword>
<dbReference type="AlphaFoldDB" id="A0A841HZS5"/>
<dbReference type="Proteomes" id="UP000569951">
    <property type="component" value="Unassembled WGS sequence"/>
</dbReference>
<gene>
    <name evidence="2" type="ORF">HNR42_001877</name>
</gene>
<evidence type="ECO:0000259" key="1">
    <source>
        <dbReference type="Pfam" id="PF04073"/>
    </source>
</evidence>
<evidence type="ECO:0000313" key="3">
    <source>
        <dbReference type="Proteomes" id="UP000569951"/>
    </source>
</evidence>
<proteinExistence type="predicted"/>
<dbReference type="EMBL" id="JACHHG010000006">
    <property type="protein sequence ID" value="MBB6098443.1"/>
    <property type="molecule type" value="Genomic_DNA"/>
</dbReference>
<dbReference type="RefSeq" id="WP_183986875.1">
    <property type="nucleotide sequence ID" value="NZ_JACHHG010000006.1"/>
</dbReference>
<dbReference type="SUPFAM" id="SSF55826">
    <property type="entry name" value="YbaK/ProRS associated domain"/>
    <property type="match status" value="1"/>
</dbReference>
<organism evidence="2 3">
    <name type="scientific">Deinobacterium chartae</name>
    <dbReference type="NCBI Taxonomy" id="521158"/>
    <lineage>
        <taxon>Bacteria</taxon>
        <taxon>Thermotogati</taxon>
        <taxon>Deinococcota</taxon>
        <taxon>Deinococci</taxon>
        <taxon>Deinococcales</taxon>
        <taxon>Deinococcaceae</taxon>
        <taxon>Deinobacterium</taxon>
    </lineage>
</organism>
<name>A0A841HZS5_9DEIO</name>
<accession>A0A841HZS5</accession>
<reference evidence="2 3" key="1">
    <citation type="submission" date="2020-08" db="EMBL/GenBank/DDBJ databases">
        <title>Genomic Encyclopedia of Type Strains, Phase IV (KMG-IV): sequencing the most valuable type-strain genomes for metagenomic binning, comparative biology and taxonomic classification.</title>
        <authorList>
            <person name="Goeker M."/>
        </authorList>
    </citation>
    <scope>NUCLEOTIDE SEQUENCE [LARGE SCALE GENOMIC DNA]</scope>
    <source>
        <strain evidence="2 3">DSM 21458</strain>
    </source>
</reference>
<dbReference type="InterPro" id="IPR007214">
    <property type="entry name" value="YbaK/aa-tRNA-synth-assoc-dom"/>
</dbReference>
<dbReference type="GO" id="GO:0002161">
    <property type="term" value="F:aminoacyl-tRNA deacylase activity"/>
    <property type="evidence" value="ECO:0007669"/>
    <property type="project" value="InterPro"/>
</dbReference>
<dbReference type="PANTHER" id="PTHR30411:SF1">
    <property type="entry name" value="CYTOPLASMIC PROTEIN"/>
    <property type="match status" value="1"/>
</dbReference>
<sequence length="160" mass="16812">MTELSPSARRVQEALRALNLNTEVVELPGSTRTAQDAAATLGCGVAQIAKSLVFRSAGGEAVITLLSGAHRASEARLSALLGEGVSKADARFVREQTGFAVGGVPPFGHIRPLTTFLDDALLSFPEVFAAGGTPHAVVRLTPDDLRRLPGVRIVTVREET</sequence>
<dbReference type="Gene3D" id="3.90.960.10">
    <property type="entry name" value="YbaK/aminoacyl-tRNA synthetase-associated domain"/>
    <property type="match status" value="1"/>
</dbReference>